<accession>A0A6J7X7A6</accession>
<sequence length="93" mass="11217">MKKHKIMNSFTLSKLEMNPSEEIEKKPISVLMTINEYVNLKMLLESLQNSDYPEVIQDIARWRRNGITESLSKTIVENHYYNHQTYFHEYETY</sequence>
<protein>
    <submittedName>
        <fullName evidence="1">Uncharacterized protein</fullName>
    </submittedName>
</protein>
<dbReference type="EMBL" id="LR798330">
    <property type="protein sequence ID" value="CAB5224302.1"/>
    <property type="molecule type" value="Genomic_DNA"/>
</dbReference>
<reference evidence="1" key="1">
    <citation type="submission" date="2020-05" db="EMBL/GenBank/DDBJ databases">
        <authorList>
            <person name="Chiriac C."/>
            <person name="Salcher M."/>
            <person name="Ghai R."/>
            <person name="Kavagutti S V."/>
        </authorList>
    </citation>
    <scope>NUCLEOTIDE SEQUENCE</scope>
</reference>
<proteinExistence type="predicted"/>
<evidence type="ECO:0000313" key="1">
    <source>
        <dbReference type="EMBL" id="CAB5224302.1"/>
    </source>
</evidence>
<gene>
    <name evidence="1" type="ORF">UFOVP386_45</name>
</gene>
<name>A0A6J7X7A6_9CAUD</name>
<organism evidence="1">
    <name type="scientific">uncultured Caudovirales phage</name>
    <dbReference type="NCBI Taxonomy" id="2100421"/>
    <lineage>
        <taxon>Viruses</taxon>
        <taxon>Duplodnaviria</taxon>
        <taxon>Heunggongvirae</taxon>
        <taxon>Uroviricota</taxon>
        <taxon>Caudoviricetes</taxon>
        <taxon>Peduoviridae</taxon>
        <taxon>Maltschvirus</taxon>
        <taxon>Maltschvirus maltsch</taxon>
    </lineage>
</organism>